<evidence type="ECO:0000313" key="6">
    <source>
        <dbReference type="Proteomes" id="UP000541558"/>
    </source>
</evidence>
<sequence>MSNVFFYEPFYDIDRFFDEAFGNRRSVAGGEGQLQRRENGNSADGAVRHIKPRMDLHEDNEKNLVTATFELPGLKKEDINIGMHNGRLTISAESKESSEREESGYAVRERRYGKLSRTLQLPQGLKENEIKASMENGVLTVTFPKSTPELAPKKISIN</sequence>
<proteinExistence type="inferred from homology"/>
<reference evidence="5 6" key="1">
    <citation type="journal article" date="2020" name="ISME J.">
        <title>Uncovering the hidden diversity of litter-decomposition mechanisms in mushroom-forming fungi.</title>
        <authorList>
            <person name="Floudas D."/>
            <person name="Bentzer J."/>
            <person name="Ahren D."/>
            <person name="Johansson T."/>
            <person name="Persson P."/>
            <person name="Tunlid A."/>
        </authorList>
    </citation>
    <scope>NUCLEOTIDE SEQUENCE [LARGE SCALE GENOMIC DNA]</scope>
    <source>
        <strain evidence="5 6">CBS 175.51</strain>
    </source>
</reference>
<dbReference type="EMBL" id="JAACJK010000219">
    <property type="protein sequence ID" value="KAF5317409.1"/>
    <property type="molecule type" value="Genomic_DNA"/>
</dbReference>
<dbReference type="InterPro" id="IPR031107">
    <property type="entry name" value="Small_HSP"/>
</dbReference>
<dbReference type="PANTHER" id="PTHR11527">
    <property type="entry name" value="HEAT-SHOCK PROTEIN 20 FAMILY MEMBER"/>
    <property type="match status" value="1"/>
</dbReference>
<evidence type="ECO:0000259" key="4">
    <source>
        <dbReference type="PROSITE" id="PS01031"/>
    </source>
</evidence>
<protein>
    <recommendedName>
        <fullName evidence="4">SHSP domain-containing protein</fullName>
    </recommendedName>
</protein>
<keyword evidence="6" id="KW-1185">Reference proteome</keyword>
<organism evidence="5 6">
    <name type="scientific">Ephemerocybe angulata</name>
    <dbReference type="NCBI Taxonomy" id="980116"/>
    <lineage>
        <taxon>Eukaryota</taxon>
        <taxon>Fungi</taxon>
        <taxon>Dikarya</taxon>
        <taxon>Basidiomycota</taxon>
        <taxon>Agaricomycotina</taxon>
        <taxon>Agaricomycetes</taxon>
        <taxon>Agaricomycetidae</taxon>
        <taxon>Agaricales</taxon>
        <taxon>Agaricineae</taxon>
        <taxon>Psathyrellaceae</taxon>
        <taxon>Ephemerocybe</taxon>
    </lineage>
</organism>
<dbReference type="InterPro" id="IPR008978">
    <property type="entry name" value="HSP20-like_chaperone"/>
</dbReference>
<dbReference type="AlphaFoldDB" id="A0A8H5B6G6"/>
<evidence type="ECO:0000256" key="3">
    <source>
        <dbReference type="RuleBase" id="RU003616"/>
    </source>
</evidence>
<dbReference type="OrthoDB" id="1431247at2759"/>
<feature type="domain" description="SHSP" evidence="4">
    <location>
        <begin position="45"/>
        <end position="158"/>
    </location>
</feature>
<dbReference type="PROSITE" id="PS01031">
    <property type="entry name" value="SHSP"/>
    <property type="match status" value="1"/>
</dbReference>
<gene>
    <name evidence="5" type="ORF">D9611_003723</name>
</gene>
<comment type="caution">
    <text evidence="5">The sequence shown here is derived from an EMBL/GenBank/DDBJ whole genome shotgun (WGS) entry which is preliminary data.</text>
</comment>
<keyword evidence="1" id="KW-0346">Stress response</keyword>
<dbReference type="Proteomes" id="UP000541558">
    <property type="component" value="Unassembled WGS sequence"/>
</dbReference>
<dbReference type="Gene3D" id="2.60.40.790">
    <property type="match status" value="1"/>
</dbReference>
<evidence type="ECO:0000256" key="2">
    <source>
        <dbReference type="PROSITE-ProRule" id="PRU00285"/>
    </source>
</evidence>
<evidence type="ECO:0000256" key="1">
    <source>
        <dbReference type="ARBA" id="ARBA00023016"/>
    </source>
</evidence>
<evidence type="ECO:0000313" key="5">
    <source>
        <dbReference type="EMBL" id="KAF5317409.1"/>
    </source>
</evidence>
<accession>A0A8H5B6G6</accession>
<name>A0A8H5B6G6_9AGAR</name>
<comment type="similarity">
    <text evidence="2 3">Belongs to the small heat shock protein (HSP20) family.</text>
</comment>
<dbReference type="InterPro" id="IPR002068">
    <property type="entry name" value="A-crystallin/Hsp20_dom"/>
</dbReference>
<dbReference type="SUPFAM" id="SSF49764">
    <property type="entry name" value="HSP20-like chaperones"/>
    <property type="match status" value="1"/>
</dbReference>
<dbReference type="CDD" id="cd06464">
    <property type="entry name" value="ACD_sHsps-like"/>
    <property type="match status" value="1"/>
</dbReference>
<dbReference type="Pfam" id="PF00011">
    <property type="entry name" value="HSP20"/>
    <property type="match status" value="1"/>
</dbReference>